<keyword evidence="2" id="KW-1185">Reference proteome</keyword>
<name>A0A3N4HGW7_ASCIM</name>
<sequence>MAQETRYHAMTRFCFRTLRKTGTDCLLNVTFHFYHPSRLRTETRHTKMLLESTGLTIYEIDQGRQNYCYFASVVLPGLRFYATVNGFIGMVTA</sequence>
<proteinExistence type="predicted"/>
<evidence type="ECO:0000313" key="1">
    <source>
        <dbReference type="EMBL" id="RPA72316.1"/>
    </source>
</evidence>
<dbReference type="AlphaFoldDB" id="A0A3N4HGW7"/>
<evidence type="ECO:0000313" key="2">
    <source>
        <dbReference type="Proteomes" id="UP000275078"/>
    </source>
</evidence>
<reference evidence="1 2" key="1">
    <citation type="journal article" date="2018" name="Nat. Ecol. Evol.">
        <title>Pezizomycetes genomes reveal the molecular basis of ectomycorrhizal truffle lifestyle.</title>
        <authorList>
            <person name="Murat C."/>
            <person name="Payen T."/>
            <person name="Noel B."/>
            <person name="Kuo A."/>
            <person name="Morin E."/>
            <person name="Chen J."/>
            <person name="Kohler A."/>
            <person name="Krizsan K."/>
            <person name="Balestrini R."/>
            <person name="Da Silva C."/>
            <person name="Montanini B."/>
            <person name="Hainaut M."/>
            <person name="Levati E."/>
            <person name="Barry K.W."/>
            <person name="Belfiori B."/>
            <person name="Cichocki N."/>
            <person name="Clum A."/>
            <person name="Dockter R.B."/>
            <person name="Fauchery L."/>
            <person name="Guy J."/>
            <person name="Iotti M."/>
            <person name="Le Tacon F."/>
            <person name="Lindquist E.A."/>
            <person name="Lipzen A."/>
            <person name="Malagnac F."/>
            <person name="Mello A."/>
            <person name="Molinier V."/>
            <person name="Miyauchi S."/>
            <person name="Poulain J."/>
            <person name="Riccioni C."/>
            <person name="Rubini A."/>
            <person name="Sitrit Y."/>
            <person name="Splivallo R."/>
            <person name="Traeger S."/>
            <person name="Wang M."/>
            <person name="Zifcakova L."/>
            <person name="Wipf D."/>
            <person name="Zambonelli A."/>
            <person name="Paolocci F."/>
            <person name="Nowrousian M."/>
            <person name="Ottonello S."/>
            <person name="Baldrian P."/>
            <person name="Spatafora J.W."/>
            <person name="Henrissat B."/>
            <person name="Nagy L.G."/>
            <person name="Aury J.M."/>
            <person name="Wincker P."/>
            <person name="Grigoriev I.V."/>
            <person name="Bonfante P."/>
            <person name="Martin F.M."/>
        </authorList>
    </citation>
    <scope>NUCLEOTIDE SEQUENCE [LARGE SCALE GENOMIC DNA]</scope>
    <source>
        <strain evidence="1 2">RN42</strain>
    </source>
</reference>
<dbReference type="Proteomes" id="UP000275078">
    <property type="component" value="Unassembled WGS sequence"/>
</dbReference>
<organism evidence="1 2">
    <name type="scientific">Ascobolus immersus RN42</name>
    <dbReference type="NCBI Taxonomy" id="1160509"/>
    <lineage>
        <taxon>Eukaryota</taxon>
        <taxon>Fungi</taxon>
        <taxon>Dikarya</taxon>
        <taxon>Ascomycota</taxon>
        <taxon>Pezizomycotina</taxon>
        <taxon>Pezizomycetes</taxon>
        <taxon>Pezizales</taxon>
        <taxon>Ascobolaceae</taxon>
        <taxon>Ascobolus</taxon>
    </lineage>
</organism>
<dbReference type="EMBL" id="ML119867">
    <property type="protein sequence ID" value="RPA72316.1"/>
    <property type="molecule type" value="Genomic_DNA"/>
</dbReference>
<accession>A0A3N4HGW7</accession>
<gene>
    <name evidence="1" type="ORF">BJ508DRAFT_76330</name>
</gene>
<protein>
    <submittedName>
        <fullName evidence="1">Uncharacterized protein</fullName>
    </submittedName>
</protein>